<dbReference type="AlphaFoldDB" id="A0A645BPM8"/>
<sequence>MVHHQLFRVIAPGTAHGPDDVAARRRRTVSVGHEGFDLDQRQAISFDQVVRRPQNERLLIAQIRHRTDIIDVDVGGHSKPGGAPLCGQAQFAELPGRDIVRQRRHGFPKMPECVAVQQFPARHQQIRLSVHRKFPGPAMPRRHPEFAIDPSHGIKHLRQRKNRSIAGGIDQHQLIVIRKPGPSPFQQQLPPGTEIKTVIVPDHHLLRNSGELGGFRPGQPVVGTEDRPHAQVGKGLQLIQNMIVDDIVPVIMMIEQQSRRLHRPMILLMA</sequence>
<accession>A0A645BPM8</accession>
<organism evidence="1">
    <name type="scientific">bioreactor metagenome</name>
    <dbReference type="NCBI Taxonomy" id="1076179"/>
    <lineage>
        <taxon>unclassified sequences</taxon>
        <taxon>metagenomes</taxon>
        <taxon>ecological metagenomes</taxon>
    </lineage>
</organism>
<protein>
    <submittedName>
        <fullName evidence="1">Uncharacterized protein</fullName>
    </submittedName>
</protein>
<name>A0A645BPM8_9ZZZZ</name>
<proteinExistence type="predicted"/>
<evidence type="ECO:0000313" key="1">
    <source>
        <dbReference type="EMBL" id="MPM67162.1"/>
    </source>
</evidence>
<dbReference type="EMBL" id="VSSQ01021527">
    <property type="protein sequence ID" value="MPM67162.1"/>
    <property type="molecule type" value="Genomic_DNA"/>
</dbReference>
<comment type="caution">
    <text evidence="1">The sequence shown here is derived from an EMBL/GenBank/DDBJ whole genome shotgun (WGS) entry which is preliminary data.</text>
</comment>
<reference evidence="1" key="1">
    <citation type="submission" date="2019-08" db="EMBL/GenBank/DDBJ databases">
        <authorList>
            <person name="Kucharzyk K."/>
            <person name="Murdoch R.W."/>
            <person name="Higgins S."/>
            <person name="Loffler F."/>
        </authorList>
    </citation>
    <scope>NUCLEOTIDE SEQUENCE</scope>
</reference>
<gene>
    <name evidence="1" type="ORF">SDC9_114079</name>
</gene>